<organism evidence="2 3">
    <name type="scientific">Hymenobacter cellulosivorans</name>
    <dbReference type="NCBI Taxonomy" id="2932249"/>
    <lineage>
        <taxon>Bacteria</taxon>
        <taxon>Pseudomonadati</taxon>
        <taxon>Bacteroidota</taxon>
        <taxon>Cytophagia</taxon>
        <taxon>Cytophagales</taxon>
        <taxon>Hymenobacteraceae</taxon>
        <taxon>Hymenobacter</taxon>
    </lineage>
</organism>
<reference evidence="2 3" key="1">
    <citation type="submission" date="2022-04" db="EMBL/GenBank/DDBJ databases">
        <title>Hymenobacter sp. isolated from the air.</title>
        <authorList>
            <person name="Won M."/>
            <person name="Lee C.-M."/>
            <person name="Woen H.-Y."/>
            <person name="Kwon S.-W."/>
        </authorList>
    </citation>
    <scope>NUCLEOTIDE SEQUENCE [LARGE SCALE GENOMIC DNA]</scope>
    <source>
        <strain evidence="3">5116 S-27</strain>
    </source>
</reference>
<accession>A0ABY4FFH3</accession>
<keyword evidence="3" id="KW-1185">Reference proteome</keyword>
<dbReference type="NCBIfam" id="TIGR04183">
    <property type="entry name" value="Por_Secre_tail"/>
    <property type="match status" value="1"/>
</dbReference>
<name>A0ABY4FFH3_9BACT</name>
<dbReference type="InterPro" id="IPR026444">
    <property type="entry name" value="Secre_tail"/>
</dbReference>
<dbReference type="EMBL" id="CP095049">
    <property type="protein sequence ID" value="UOQ55290.1"/>
    <property type="molecule type" value="Genomic_DNA"/>
</dbReference>
<gene>
    <name evidence="2" type="ORF">MUN80_11165</name>
</gene>
<protein>
    <submittedName>
        <fullName evidence="2">T9SS type A sorting domain-containing protein</fullName>
    </submittedName>
</protein>
<dbReference type="Proteomes" id="UP000831785">
    <property type="component" value="Chromosome"/>
</dbReference>
<evidence type="ECO:0000313" key="2">
    <source>
        <dbReference type="EMBL" id="UOQ55290.1"/>
    </source>
</evidence>
<proteinExistence type="predicted"/>
<evidence type="ECO:0000313" key="3">
    <source>
        <dbReference type="Proteomes" id="UP000831785"/>
    </source>
</evidence>
<sequence length="133" mass="14312">MAVSSSITSINWPAGGTMWIRWRDNNESGNDALLAIDDFALSTGNTTLATQNKALQNALSVFPNPATNRVTLRMGKEGVGASVEVFNALGQRVQQAQATQEDLTLDVSALRTGVYTIRFTTKGGTATRSFMKQ</sequence>
<evidence type="ECO:0000259" key="1">
    <source>
        <dbReference type="Pfam" id="PF18962"/>
    </source>
</evidence>
<feature type="domain" description="Secretion system C-terminal sorting" evidence="1">
    <location>
        <begin position="61"/>
        <end position="128"/>
    </location>
</feature>
<dbReference type="RefSeq" id="WP_244723754.1">
    <property type="nucleotide sequence ID" value="NZ_CP095049.1"/>
</dbReference>
<dbReference type="Pfam" id="PF18962">
    <property type="entry name" value="Por_Secre_tail"/>
    <property type="match status" value="1"/>
</dbReference>